<evidence type="ECO:0000313" key="2">
    <source>
        <dbReference type="EMBL" id="CAF4445087.1"/>
    </source>
</evidence>
<dbReference type="SUPFAM" id="SSF53098">
    <property type="entry name" value="Ribonuclease H-like"/>
    <property type="match status" value="1"/>
</dbReference>
<sequence length="160" mass="18563">PITKLMQYDHLSYFTLMETIKEKRNVLKCWASQSTLTMGPALSDYVQLTDKGSLGSFKINMNNRQKLFNDCYAHIERIFRELDRRFSPSKVQENLSVLFDPQYLIKNKKKSSFTNSAECERGFSAANRIQTSGRSHLMISTLEVLMNVRLLLTDDLRSVR</sequence>
<evidence type="ECO:0000313" key="1">
    <source>
        <dbReference type="EMBL" id="CAF1578572.1"/>
    </source>
</evidence>
<reference evidence="1" key="1">
    <citation type="submission" date="2021-02" db="EMBL/GenBank/DDBJ databases">
        <authorList>
            <person name="Nowell W R."/>
        </authorList>
    </citation>
    <scope>NUCLEOTIDE SEQUENCE</scope>
</reference>
<gene>
    <name evidence="1" type="ORF">GPM918_LOCUS40926</name>
    <name evidence="2" type="ORF">SRO942_LOCUS41922</name>
</gene>
<dbReference type="Proteomes" id="UP000663829">
    <property type="component" value="Unassembled WGS sequence"/>
</dbReference>
<name>A0A815Z702_9BILA</name>
<organism evidence="1 3">
    <name type="scientific">Didymodactylos carnosus</name>
    <dbReference type="NCBI Taxonomy" id="1234261"/>
    <lineage>
        <taxon>Eukaryota</taxon>
        <taxon>Metazoa</taxon>
        <taxon>Spiralia</taxon>
        <taxon>Gnathifera</taxon>
        <taxon>Rotifera</taxon>
        <taxon>Eurotatoria</taxon>
        <taxon>Bdelloidea</taxon>
        <taxon>Philodinida</taxon>
        <taxon>Philodinidae</taxon>
        <taxon>Didymodactylos</taxon>
    </lineage>
</organism>
<proteinExistence type="predicted"/>
<dbReference type="InterPro" id="IPR012337">
    <property type="entry name" value="RNaseH-like_sf"/>
</dbReference>
<dbReference type="Proteomes" id="UP000681722">
    <property type="component" value="Unassembled WGS sequence"/>
</dbReference>
<dbReference type="AlphaFoldDB" id="A0A815Z702"/>
<dbReference type="OrthoDB" id="8851032at2759"/>
<dbReference type="EMBL" id="CAJNOQ010031186">
    <property type="protein sequence ID" value="CAF1578572.1"/>
    <property type="molecule type" value="Genomic_DNA"/>
</dbReference>
<keyword evidence="3" id="KW-1185">Reference proteome</keyword>
<feature type="non-terminal residue" evidence="1">
    <location>
        <position position="1"/>
    </location>
</feature>
<evidence type="ECO:0000313" key="3">
    <source>
        <dbReference type="Proteomes" id="UP000663829"/>
    </source>
</evidence>
<dbReference type="EMBL" id="CAJOBC010097107">
    <property type="protein sequence ID" value="CAF4445087.1"/>
    <property type="molecule type" value="Genomic_DNA"/>
</dbReference>
<comment type="caution">
    <text evidence="1">The sequence shown here is derived from an EMBL/GenBank/DDBJ whole genome shotgun (WGS) entry which is preliminary data.</text>
</comment>
<accession>A0A815Z702</accession>
<protein>
    <submittedName>
        <fullName evidence="1">Uncharacterized protein</fullName>
    </submittedName>
</protein>